<accession>A0ABX2APP4</accession>
<feature type="domain" description="NigD-like C-terminal" evidence="2">
    <location>
        <begin position="123"/>
        <end position="223"/>
    </location>
</feature>
<dbReference type="EMBL" id="JABKKF010000019">
    <property type="protein sequence ID" value="NPD93216.1"/>
    <property type="molecule type" value="Genomic_DNA"/>
</dbReference>
<protein>
    <recommendedName>
        <fullName evidence="2">NigD-like C-terminal domain-containing protein</fullName>
    </recommendedName>
</protein>
<dbReference type="InterPro" id="IPR035376">
    <property type="entry name" value="NigD_C"/>
</dbReference>
<dbReference type="InterPro" id="IPR038143">
    <property type="entry name" value="NigD-like_C_dom_sf"/>
</dbReference>
<proteinExistence type="predicted"/>
<reference evidence="3 4" key="1">
    <citation type="submission" date="2020-05" db="EMBL/GenBank/DDBJ databases">
        <title>Distinct polysaccharide utilization as determinants for interspecies competition between intestinal Prevotella spp.</title>
        <authorList>
            <person name="Galvez E.J.C."/>
            <person name="Iljazovic A."/>
            <person name="Strowig T."/>
        </authorList>
    </citation>
    <scope>NUCLEOTIDE SEQUENCE [LARGE SCALE GENOMIC DNA]</scope>
    <source>
        <strain evidence="3 4">PMUR</strain>
    </source>
</reference>
<evidence type="ECO:0000313" key="4">
    <source>
        <dbReference type="Proteomes" id="UP000714420"/>
    </source>
</evidence>
<name>A0ABX2APP4_9BACT</name>
<evidence type="ECO:0000259" key="2">
    <source>
        <dbReference type="Pfam" id="PF17415"/>
    </source>
</evidence>
<comment type="caution">
    <text evidence="3">The sequence shown here is derived from an EMBL/GenBank/DDBJ whole genome shotgun (WGS) entry which is preliminary data.</text>
</comment>
<feature type="signal peptide" evidence="1">
    <location>
        <begin position="1"/>
        <end position="22"/>
    </location>
</feature>
<dbReference type="Proteomes" id="UP000714420">
    <property type="component" value="Unassembled WGS sequence"/>
</dbReference>
<evidence type="ECO:0000313" key="3">
    <source>
        <dbReference type="EMBL" id="NPD93216.1"/>
    </source>
</evidence>
<dbReference type="Pfam" id="PF17415">
    <property type="entry name" value="NigD_C"/>
    <property type="match status" value="1"/>
</dbReference>
<dbReference type="RefSeq" id="WP_172277445.1">
    <property type="nucleotide sequence ID" value="NZ_CASGMU010000023.1"/>
</dbReference>
<sequence>MFKGVVCLLCAIFLSVLSSCHNDSYDSGDGTYSFLCADFVMAHANGLGGIDYAITDDGDSLVLSRFVQADWITTADSSYRVAMYYNKTGVTCGGTGRKAFVVEPVSMSAIPVLEPVELHSGMEMKTDPVTVESVWISNCCSYMNIGLYLKVGRLDDVSVKHSVGMVHEYDNHNADGTVTSCFVLYHDQGDVPEYYSSKVYLSVPIEKTSADSVRLRVSAYDGEKVFCRALD</sequence>
<organism evidence="3 4">
    <name type="scientific">Xylanibacter muris</name>
    <dbReference type="NCBI Taxonomy" id="2736290"/>
    <lineage>
        <taxon>Bacteria</taxon>
        <taxon>Pseudomonadati</taxon>
        <taxon>Bacteroidota</taxon>
        <taxon>Bacteroidia</taxon>
        <taxon>Bacteroidales</taxon>
        <taxon>Prevotellaceae</taxon>
        <taxon>Xylanibacter</taxon>
    </lineage>
</organism>
<dbReference type="Gene3D" id="2.60.40.2370">
    <property type="entry name" value="NigD-like, C-terminal beta sandwich domain"/>
    <property type="match status" value="1"/>
</dbReference>
<gene>
    <name evidence="3" type="ORF">HPS56_12930</name>
</gene>
<keyword evidence="1" id="KW-0732">Signal</keyword>
<feature type="chain" id="PRO_5047386732" description="NigD-like C-terminal domain-containing protein" evidence="1">
    <location>
        <begin position="23"/>
        <end position="231"/>
    </location>
</feature>
<dbReference type="PROSITE" id="PS51257">
    <property type="entry name" value="PROKAR_LIPOPROTEIN"/>
    <property type="match status" value="1"/>
</dbReference>
<keyword evidence="4" id="KW-1185">Reference proteome</keyword>
<evidence type="ECO:0000256" key="1">
    <source>
        <dbReference type="SAM" id="SignalP"/>
    </source>
</evidence>